<evidence type="ECO:0000313" key="2">
    <source>
        <dbReference type="Proteomes" id="UP001049518"/>
    </source>
</evidence>
<keyword evidence="2" id="KW-1185">Reference proteome</keyword>
<dbReference type="EMBL" id="CP059572">
    <property type="protein sequence ID" value="QXJ25901.1"/>
    <property type="molecule type" value="Genomic_DNA"/>
</dbReference>
<dbReference type="Proteomes" id="UP001049518">
    <property type="component" value="Chromosome"/>
</dbReference>
<sequence>MSDVLELSATRRDAMALLRASGLGQDPFGGADVDRTRLRRPDVDAVKLVRLVPDDDESTAVELLIAAGYDYEYGAAILALYPPFAPDAEGTALVRRLLAEAGLPETPADAL</sequence>
<evidence type="ECO:0000313" key="1">
    <source>
        <dbReference type="EMBL" id="QXJ25901.1"/>
    </source>
</evidence>
<accession>A0ABX8R5U3</accession>
<reference evidence="1" key="1">
    <citation type="submission" date="2020-07" db="EMBL/GenBank/DDBJ databases">
        <authorList>
            <person name="Tarantini F.S."/>
            <person name="Hong K.W."/>
            <person name="Chan K.G."/>
        </authorList>
    </citation>
    <scope>NUCLEOTIDE SEQUENCE</scope>
    <source>
        <strain evidence="1">32-07</strain>
    </source>
</reference>
<name>A0ABX8R5U3_9ACTN</name>
<dbReference type="RefSeq" id="WP_231332117.1">
    <property type="nucleotide sequence ID" value="NZ_CP059572.1"/>
</dbReference>
<gene>
    <name evidence="1" type="ORF">AGRA3207_007470</name>
</gene>
<protein>
    <submittedName>
        <fullName evidence="1">Uncharacterized protein</fullName>
    </submittedName>
</protein>
<organism evidence="1 2">
    <name type="scientific">Actinomadura graeca</name>
    <dbReference type="NCBI Taxonomy" id="2750812"/>
    <lineage>
        <taxon>Bacteria</taxon>
        <taxon>Bacillati</taxon>
        <taxon>Actinomycetota</taxon>
        <taxon>Actinomycetes</taxon>
        <taxon>Streptosporangiales</taxon>
        <taxon>Thermomonosporaceae</taxon>
        <taxon>Actinomadura</taxon>
    </lineage>
</organism>
<proteinExistence type="predicted"/>